<dbReference type="PANTHER" id="PTHR33116">
    <property type="entry name" value="REVERSE TRANSCRIPTASE ZINC-BINDING DOMAIN-CONTAINING PROTEIN-RELATED-RELATED"/>
    <property type="match status" value="1"/>
</dbReference>
<sequence>MFKNKAWIICGDFNEVLEGGDHSLFASSPTISHGMRDFQDLDGVICKKLDRVLISKSWLHQYHQSYSVFESGGCSDHMRCRFYISEEEKRVKKPFKFMKATTNHPDDHTFLAERWTKSPPLFHSISAMHRFSKKLKGLQPLLRSMGKQQVGHITIRTKEAYKCLCELQMQTMAHPSPHAISAEADAYAKWQRLSDIEESYLKQKAKLHWLKVGDQNNKAFHIPATLREQINTIREILCDDGRLVDKLDHIKLEAESDKQLLTHDVTNEEIRRVLFSMPSSKSPGPDGFTTEFFKESWSIVGEDFLVAVQSFFQTGFLPKGVNSTILALIPKKKKAKVMKDYRPISCCNVIYKVISKILANRLKIILPKFITPNQSVFVKDRLLMENVLFATKIIKDYHKDTVSPRCAMQIDISKTFDSVQWDFLLTTLRALDIPKQFVLWIKTCITTASFSVQVNGELAGYFGSLCGLRQGCSLSPYLFVICMNVLSCKLDKAAQEKVFSFHPNCKHLQLTHLCFADDLMVFVDGDKTSIQGALRVFDDFAIHTELNISLEKSILYMAGVSTDQKREILQQLPFALGSLPVRYLGLPLLPKHMSSSDYLPLLENIRSKINSWTARTLSFAGRLQLLRSVIFSITNFWISAYRLPKACIHEIDQLCSAFLWSSPTLNAKKIKLTWTEVCLPKSEGGLGLRSLCEANNVSVLKLIWRIISAKGSLWVNWIHRYLIRSGSFWSEKDNTVSGSWIWKKLLKYKDLAKQFHRIEVYNGESTSFWFDDWSSLGRLYEKVGDRGCLSMGIPISSTVAEAMDQTRRRRSRNEFLSLIEDELHKKQLVRDHNRQDVSLWKRKSNVYHKNFRTKDTWLHIHGTHSLMEESRTRNRGTYGKLEHNRKSRLCFLQSSDGDTRAFVFSLSVHAAALGVVGKRLITDKYTTDWTQNAIHSIWWERNDRRHGESHSSVEKLVKFIDKNVHNRVNTMPDKDGTLIQAWLASRFH</sequence>
<organism evidence="2 3">
    <name type="scientific">Camelina sativa</name>
    <name type="common">False flax</name>
    <name type="synonym">Myagrum sativum</name>
    <dbReference type="NCBI Taxonomy" id="90675"/>
    <lineage>
        <taxon>Eukaryota</taxon>
        <taxon>Viridiplantae</taxon>
        <taxon>Streptophyta</taxon>
        <taxon>Embryophyta</taxon>
        <taxon>Tracheophyta</taxon>
        <taxon>Spermatophyta</taxon>
        <taxon>Magnoliopsida</taxon>
        <taxon>eudicotyledons</taxon>
        <taxon>Gunneridae</taxon>
        <taxon>Pentapetalae</taxon>
        <taxon>rosids</taxon>
        <taxon>malvids</taxon>
        <taxon>Brassicales</taxon>
        <taxon>Brassicaceae</taxon>
        <taxon>Camelineae</taxon>
        <taxon>Camelina</taxon>
    </lineage>
</organism>
<protein>
    <submittedName>
        <fullName evidence="3">Uncharacterized protein LOC104715105</fullName>
    </submittedName>
</protein>
<accession>A0ABM0TT00</accession>
<dbReference type="SUPFAM" id="SSF56219">
    <property type="entry name" value="DNase I-like"/>
    <property type="match status" value="1"/>
</dbReference>
<gene>
    <name evidence="3" type="primary">LOC104715105</name>
</gene>
<dbReference type="InterPro" id="IPR036691">
    <property type="entry name" value="Endo/exonu/phosph_ase_sf"/>
</dbReference>
<dbReference type="PANTHER" id="PTHR33116:SF80">
    <property type="entry name" value="REVERSE TRANSCRIPTASE ZINC-BINDING DOMAIN-CONTAINING PROTEIN"/>
    <property type="match status" value="1"/>
</dbReference>
<evidence type="ECO:0000313" key="2">
    <source>
        <dbReference type="Proteomes" id="UP000694864"/>
    </source>
</evidence>
<evidence type="ECO:0000313" key="3">
    <source>
        <dbReference type="RefSeq" id="XP_010430851.1"/>
    </source>
</evidence>
<dbReference type="SUPFAM" id="SSF56672">
    <property type="entry name" value="DNA/RNA polymerases"/>
    <property type="match status" value="1"/>
</dbReference>
<reference evidence="2" key="1">
    <citation type="journal article" date="2014" name="Nat. Commun.">
        <title>The emerging biofuel crop Camelina sativa retains a highly undifferentiated hexaploid genome structure.</title>
        <authorList>
            <person name="Kagale S."/>
            <person name="Koh C."/>
            <person name="Nixon J."/>
            <person name="Bollina V."/>
            <person name="Clarke W.E."/>
            <person name="Tuteja R."/>
            <person name="Spillane C."/>
            <person name="Robinson S.J."/>
            <person name="Links M.G."/>
            <person name="Clarke C."/>
            <person name="Higgins E.E."/>
            <person name="Huebert T."/>
            <person name="Sharpe A.G."/>
            <person name="Parkin I.A."/>
        </authorList>
    </citation>
    <scope>NUCLEOTIDE SEQUENCE [LARGE SCALE GENOMIC DNA]</scope>
    <source>
        <strain evidence="2">cv. DH55</strain>
    </source>
</reference>
<reference evidence="3" key="2">
    <citation type="submission" date="2025-08" db="UniProtKB">
        <authorList>
            <consortium name="RefSeq"/>
        </authorList>
    </citation>
    <scope>IDENTIFICATION</scope>
    <source>
        <tissue evidence="3">Leaf</tissue>
    </source>
</reference>
<feature type="domain" description="Reverse transcriptase" evidence="1">
    <location>
        <begin position="310"/>
        <end position="588"/>
    </location>
</feature>
<evidence type="ECO:0000259" key="1">
    <source>
        <dbReference type="PROSITE" id="PS50878"/>
    </source>
</evidence>
<dbReference type="InterPro" id="IPR043502">
    <property type="entry name" value="DNA/RNA_pol_sf"/>
</dbReference>
<dbReference type="GeneID" id="104715105"/>
<dbReference type="Pfam" id="PF00078">
    <property type="entry name" value="RVT_1"/>
    <property type="match status" value="1"/>
</dbReference>
<dbReference type="CDD" id="cd01650">
    <property type="entry name" value="RT_nLTR_like"/>
    <property type="match status" value="1"/>
</dbReference>
<keyword evidence="2" id="KW-1185">Reference proteome</keyword>
<dbReference type="RefSeq" id="XP_010430851.1">
    <property type="nucleotide sequence ID" value="XM_010432549.1"/>
</dbReference>
<proteinExistence type="predicted"/>
<name>A0ABM0TT00_CAMSA</name>
<dbReference type="InterPro" id="IPR000477">
    <property type="entry name" value="RT_dom"/>
</dbReference>
<dbReference type="PROSITE" id="PS50878">
    <property type="entry name" value="RT_POL"/>
    <property type="match status" value="1"/>
</dbReference>
<dbReference type="Proteomes" id="UP000694864">
    <property type="component" value="Chromosome 9"/>
</dbReference>